<keyword evidence="2" id="KW-1185">Reference proteome</keyword>
<dbReference type="Proteomes" id="UP000516437">
    <property type="component" value="Unassembled WGS sequence"/>
</dbReference>
<gene>
    <name evidence="1" type="ORF">CJ030_MR0G020850</name>
</gene>
<protein>
    <submittedName>
        <fullName evidence="1">Uncharacterized protein</fullName>
    </submittedName>
</protein>
<proteinExistence type="predicted"/>
<evidence type="ECO:0000313" key="2">
    <source>
        <dbReference type="Proteomes" id="UP000516437"/>
    </source>
</evidence>
<name>A0A6A1UGW8_9ROSI</name>
<dbReference type="AlphaFoldDB" id="A0A6A1UGW8"/>
<accession>A0A6A1UGW8</accession>
<sequence length="94" mass="10469">MMHLDHINSMTTRRSFTHGLWSQCPAASPQVKVLARAVKEQARPSIGATCSQTPPVAMFEDEDCRIVSSFKQAIALTIPSLTAMDERLNQIELR</sequence>
<comment type="caution">
    <text evidence="1">The sequence shown here is derived from an EMBL/GenBank/DDBJ whole genome shotgun (WGS) entry which is preliminary data.</text>
</comment>
<dbReference type="EMBL" id="RXIC02000455">
    <property type="protein sequence ID" value="KAB1199531.1"/>
    <property type="molecule type" value="Genomic_DNA"/>
</dbReference>
<organism evidence="1 2">
    <name type="scientific">Morella rubra</name>
    <name type="common">Chinese bayberry</name>
    <dbReference type="NCBI Taxonomy" id="262757"/>
    <lineage>
        <taxon>Eukaryota</taxon>
        <taxon>Viridiplantae</taxon>
        <taxon>Streptophyta</taxon>
        <taxon>Embryophyta</taxon>
        <taxon>Tracheophyta</taxon>
        <taxon>Spermatophyta</taxon>
        <taxon>Magnoliopsida</taxon>
        <taxon>eudicotyledons</taxon>
        <taxon>Gunneridae</taxon>
        <taxon>Pentapetalae</taxon>
        <taxon>rosids</taxon>
        <taxon>fabids</taxon>
        <taxon>Fagales</taxon>
        <taxon>Myricaceae</taxon>
        <taxon>Morella</taxon>
    </lineage>
</organism>
<evidence type="ECO:0000313" key="1">
    <source>
        <dbReference type="EMBL" id="KAB1199531.1"/>
    </source>
</evidence>
<reference evidence="1 2" key="1">
    <citation type="journal article" date="2019" name="Plant Biotechnol. J.">
        <title>The red bayberry genome and genetic basis of sex determination.</title>
        <authorList>
            <person name="Jia H.M."/>
            <person name="Jia H.J."/>
            <person name="Cai Q.L."/>
            <person name="Wang Y."/>
            <person name="Zhao H.B."/>
            <person name="Yang W.F."/>
            <person name="Wang G.Y."/>
            <person name="Li Y.H."/>
            <person name="Zhan D.L."/>
            <person name="Shen Y.T."/>
            <person name="Niu Q.F."/>
            <person name="Chang L."/>
            <person name="Qiu J."/>
            <person name="Zhao L."/>
            <person name="Xie H.B."/>
            <person name="Fu W.Y."/>
            <person name="Jin J."/>
            <person name="Li X.W."/>
            <person name="Jiao Y."/>
            <person name="Zhou C.C."/>
            <person name="Tu T."/>
            <person name="Chai C.Y."/>
            <person name="Gao J.L."/>
            <person name="Fan L.J."/>
            <person name="van de Weg E."/>
            <person name="Wang J.Y."/>
            <person name="Gao Z.S."/>
        </authorList>
    </citation>
    <scope>NUCLEOTIDE SEQUENCE [LARGE SCALE GENOMIC DNA]</scope>
    <source>
        <tissue evidence="1">Leaves</tissue>
    </source>
</reference>